<organism evidence="3 4">
    <name type="scientific">Aminobacter aminovorans</name>
    <name type="common">Chelatobacter heintzii</name>
    <dbReference type="NCBI Taxonomy" id="83263"/>
    <lineage>
        <taxon>Bacteria</taxon>
        <taxon>Pseudomonadati</taxon>
        <taxon>Pseudomonadota</taxon>
        <taxon>Alphaproteobacteria</taxon>
        <taxon>Hyphomicrobiales</taxon>
        <taxon>Phyllobacteriaceae</taxon>
        <taxon>Aminobacter</taxon>
    </lineage>
</organism>
<reference evidence="3 4" key="1">
    <citation type="submission" date="2018-06" db="EMBL/GenBank/DDBJ databases">
        <authorList>
            <consortium name="Pathogen Informatics"/>
            <person name="Doyle S."/>
        </authorList>
    </citation>
    <scope>NUCLEOTIDE SEQUENCE [LARGE SCALE GENOMIC DNA]</scope>
    <source>
        <strain evidence="3 4">NCTC10684</strain>
    </source>
</reference>
<dbReference type="NCBIfam" id="NF033664">
    <property type="entry name" value="PACE_transport"/>
    <property type="match status" value="1"/>
</dbReference>
<dbReference type="Pfam" id="PF05232">
    <property type="entry name" value="BTP"/>
    <property type="match status" value="2"/>
</dbReference>
<dbReference type="OrthoDB" id="1631120at2"/>
<gene>
    <name evidence="3" type="ORF">NCTC10684_02297</name>
</gene>
<evidence type="ECO:0000313" key="3">
    <source>
        <dbReference type="EMBL" id="SUU89065.1"/>
    </source>
</evidence>
<evidence type="ECO:0000313" key="4">
    <source>
        <dbReference type="Proteomes" id="UP000254701"/>
    </source>
</evidence>
<dbReference type="EMBL" id="UFSM01000001">
    <property type="protein sequence ID" value="SUU89065.1"/>
    <property type="molecule type" value="Genomic_DNA"/>
</dbReference>
<keyword evidence="1" id="KW-0472">Membrane</keyword>
<sequence length="150" mass="16615">MRTTLDRVRHAISFELIGLALVTPLGAWAFHMPMGDIGAVAIVSATIATIWNYLFNLGFDHLLLAIRGSVKKSLKVRVAHAVLFEVGLLAVLMPFIAWYLGVSLLQALLMDASFALFYMAYAFVFNLAYDRVYPVQERPGALPSWSQPGQ</sequence>
<dbReference type="RefSeq" id="WP_115731296.1">
    <property type="nucleotide sequence ID" value="NZ_BAAAVY010000019.1"/>
</dbReference>
<feature type="transmembrane region" description="Helical" evidence="1">
    <location>
        <begin position="107"/>
        <end position="129"/>
    </location>
</feature>
<dbReference type="AlphaFoldDB" id="A0A380WJZ3"/>
<name>A0A380WJZ3_AMIAI</name>
<feature type="domain" description="Chlorhexidine efflux transporter" evidence="2">
    <location>
        <begin position="72"/>
        <end position="134"/>
    </location>
</feature>
<dbReference type="InterPro" id="IPR058208">
    <property type="entry name" value="PACE"/>
</dbReference>
<keyword evidence="1" id="KW-1133">Transmembrane helix</keyword>
<feature type="transmembrane region" description="Helical" evidence="1">
    <location>
        <begin position="37"/>
        <end position="57"/>
    </location>
</feature>
<protein>
    <submittedName>
        <fullName evidence="3">Predicted membrane protein</fullName>
    </submittedName>
</protein>
<keyword evidence="1" id="KW-0812">Transmembrane</keyword>
<feature type="domain" description="Chlorhexidine efflux transporter" evidence="2">
    <location>
        <begin position="2"/>
        <end position="63"/>
    </location>
</feature>
<feature type="transmembrane region" description="Helical" evidence="1">
    <location>
        <begin position="12"/>
        <end position="31"/>
    </location>
</feature>
<feature type="transmembrane region" description="Helical" evidence="1">
    <location>
        <begin position="78"/>
        <end position="101"/>
    </location>
</feature>
<proteinExistence type="predicted"/>
<dbReference type="InterPro" id="IPR007896">
    <property type="entry name" value="BTP_bacteria"/>
</dbReference>
<dbReference type="Proteomes" id="UP000254701">
    <property type="component" value="Unassembled WGS sequence"/>
</dbReference>
<evidence type="ECO:0000256" key="1">
    <source>
        <dbReference type="SAM" id="Phobius"/>
    </source>
</evidence>
<evidence type="ECO:0000259" key="2">
    <source>
        <dbReference type="Pfam" id="PF05232"/>
    </source>
</evidence>
<accession>A0A380WJZ3</accession>